<accession>E0IE94</accession>
<evidence type="ECO:0000256" key="5">
    <source>
        <dbReference type="ARBA" id="ARBA00022989"/>
    </source>
</evidence>
<keyword evidence="6 7" id="KW-0472">Membrane</keyword>
<dbReference type="Gene3D" id="1.20.1640.10">
    <property type="entry name" value="Multidrug efflux transporter AcrB transmembrane domain"/>
    <property type="match status" value="2"/>
</dbReference>
<sequence length="1075" mass="113831">MRTILKLKWLVLVLWLAVAAALMVTAPNMEQLVRDKGQVDVPDGYNSSNAAKLLEGLSGESVTEAESDNKNKAESTVLVFHREGGLTADDLTQAEQAVRKLKQDGSAIGVTSVTTHFETKELADQLVSKDKSTVLALVKVEPNGRTPKEMQEGLYDAIDSTKVDHYFTGGWVIGEDVVQSSQEGLKKTELITVGFILIILFLVFRSAVAPLVPLLAVGFSYLVSQSVVAYLVEYADFPLSNFTQIFMVAVLFGIGTDYCILLISRYKEELVHLGDRTEAIVATYRTAGRTVLFSGLAVLVGFASIGFSTFVLYRSAVAVAVGVAVMLLALFTLVPFFLAVFGKALFWPAKGSLEHKPSRLWGAVGAFSLKRPLWALAILAVITVPFLTAYKGSISFNSLDEIGDKYDSVKAFNLIADGFGPGETLPTSVVIKSDKPMDSNDGLATVEQVSRELSKVEGVKVVRSATRPTGDAPEGFLVADQVGTVSDGLGKSGDGLSAIGDGLSEASQSLSANAPKLEEAADGAGKLVAGTAELKSGVTALSGGLKQIQQGMVDGSAGATQLKKGLEEARKSADKLATAASQLQASYTQLNTGLGKLSGAYAAIAAEQSKLSDGLKAVGTDLGGLADKYPELQSDAAYLKAVGAVNKLQGDASSLSTQMAQLNGQLSGITGGLTKANAGLKQSAEGQEALAAGLKSLVAGITKLQAGLDKAAQGQGQIVAKLPGVTTGLDQLSSGQKELQTGFTELNGQLAQLTGGLDKSVNGLKQVTDGLGSAQGYLTELSDSPNKQMTGWFVPAQASKDAQFDQALDAYMSPDRKTVKFDVIFAGNPYELSTMDQIDAVKAAVGRGLDGTAYASAEFAVGGVTSVNHDLNGISDSDYAKTVMFMLIGIGIILILLFRSIVMPLYMIASLMLTFYTSMAVAEVIFVRWLGYSGISWAVPFFGFVMLVALGIDYSIFLMDRFKEYRHLSPSEAILEAMRRMGTVIMSAAVILGGTFAAMLPSGVMSLLQIATIVLCGLFMYALIMLPLFIPVMVRMFGEANYWPFMRRAERDSSSVGQTVYVSGRSSGKPHDASH</sequence>
<feature type="transmembrane region" description="Helical" evidence="7">
    <location>
        <begin position="879"/>
        <end position="898"/>
    </location>
</feature>
<evidence type="ECO:0000256" key="7">
    <source>
        <dbReference type="SAM" id="Phobius"/>
    </source>
</evidence>
<dbReference type="OrthoDB" id="9782006at2"/>
<dbReference type="PANTHER" id="PTHR33406">
    <property type="entry name" value="MEMBRANE PROTEIN MJ1562-RELATED"/>
    <property type="match status" value="1"/>
</dbReference>
<dbReference type="RefSeq" id="WP_006039968.1">
    <property type="nucleotide sequence ID" value="NZ_AEDD01000012.1"/>
</dbReference>
<comment type="subcellular location">
    <subcellularLocation>
        <location evidence="1">Cell membrane</location>
        <topology evidence="1">Multi-pass membrane protein</topology>
    </subcellularLocation>
</comment>
<dbReference type="Gene3D" id="1.10.287.950">
    <property type="entry name" value="Methyl-accepting chemotaxis protein"/>
    <property type="match status" value="1"/>
</dbReference>
<feature type="transmembrane region" description="Helical" evidence="7">
    <location>
        <begin position="373"/>
        <end position="390"/>
    </location>
</feature>
<keyword evidence="10" id="KW-1185">Reference proteome</keyword>
<dbReference type="Proteomes" id="UP000005387">
    <property type="component" value="Unassembled WGS sequence"/>
</dbReference>
<dbReference type="AlphaFoldDB" id="E0IE94"/>
<organism evidence="9 10">
    <name type="scientific">Paenibacillus curdlanolyticus YK9</name>
    <dbReference type="NCBI Taxonomy" id="717606"/>
    <lineage>
        <taxon>Bacteria</taxon>
        <taxon>Bacillati</taxon>
        <taxon>Bacillota</taxon>
        <taxon>Bacilli</taxon>
        <taxon>Bacillales</taxon>
        <taxon>Paenibacillaceae</taxon>
        <taxon>Paenibacillus</taxon>
    </lineage>
</organism>
<feature type="transmembrane region" description="Helical" evidence="7">
    <location>
        <begin position="937"/>
        <end position="959"/>
    </location>
</feature>
<keyword evidence="3" id="KW-1003">Cell membrane</keyword>
<dbReference type="PANTHER" id="PTHR33406:SF6">
    <property type="entry name" value="MEMBRANE PROTEIN YDGH-RELATED"/>
    <property type="match status" value="1"/>
</dbReference>
<dbReference type="eggNOG" id="COG2409">
    <property type="taxonomic scope" value="Bacteria"/>
</dbReference>
<feature type="domain" description="Membrane transport protein MMPL" evidence="8">
    <location>
        <begin position="71"/>
        <end position="373"/>
    </location>
</feature>
<evidence type="ECO:0000313" key="10">
    <source>
        <dbReference type="Proteomes" id="UP000005387"/>
    </source>
</evidence>
<feature type="transmembrane region" description="Helical" evidence="7">
    <location>
        <begin position="188"/>
        <end position="204"/>
    </location>
</feature>
<proteinExistence type="inferred from homology"/>
<name>E0IE94_9BACL</name>
<protein>
    <submittedName>
        <fullName evidence="9">MmpL domain protein</fullName>
    </submittedName>
</protein>
<feature type="transmembrane region" description="Helical" evidence="7">
    <location>
        <begin position="211"/>
        <end position="232"/>
    </location>
</feature>
<feature type="transmembrane region" description="Helical" evidence="7">
    <location>
        <begin position="319"/>
        <end position="341"/>
    </location>
</feature>
<keyword evidence="4 7" id="KW-0812">Transmembrane</keyword>
<evidence type="ECO:0000256" key="1">
    <source>
        <dbReference type="ARBA" id="ARBA00004651"/>
    </source>
</evidence>
<dbReference type="EMBL" id="AEDD01000012">
    <property type="protein sequence ID" value="EFM08982.1"/>
    <property type="molecule type" value="Genomic_DNA"/>
</dbReference>
<feature type="transmembrane region" description="Helical" evidence="7">
    <location>
        <begin position="905"/>
        <end position="931"/>
    </location>
</feature>
<dbReference type="eggNOG" id="COG1511">
    <property type="taxonomic scope" value="Bacteria"/>
</dbReference>
<feature type="transmembrane region" description="Helical" evidence="7">
    <location>
        <begin position="1006"/>
        <end position="1030"/>
    </location>
</feature>
<feature type="transmembrane region" description="Helical" evidence="7">
    <location>
        <begin position="291"/>
        <end position="313"/>
    </location>
</feature>
<dbReference type="InterPro" id="IPR050545">
    <property type="entry name" value="Mycobact_MmpL"/>
</dbReference>
<keyword evidence="5 7" id="KW-1133">Transmembrane helix</keyword>
<evidence type="ECO:0000256" key="3">
    <source>
        <dbReference type="ARBA" id="ARBA00022475"/>
    </source>
</evidence>
<comment type="similarity">
    <text evidence="2">Belongs to the resistance-nodulation-cell division (RND) (TC 2.A.6) family. MmpL subfamily.</text>
</comment>
<feature type="transmembrane region" description="Helical" evidence="7">
    <location>
        <begin position="244"/>
        <end position="263"/>
    </location>
</feature>
<dbReference type="InterPro" id="IPR004869">
    <property type="entry name" value="MMPL_dom"/>
</dbReference>
<dbReference type="SUPFAM" id="SSF58104">
    <property type="entry name" value="Methyl-accepting chemotaxis protein (MCP) signaling domain"/>
    <property type="match status" value="1"/>
</dbReference>
<feature type="transmembrane region" description="Helical" evidence="7">
    <location>
        <begin position="980"/>
        <end position="1000"/>
    </location>
</feature>
<feature type="domain" description="Membrane transport protein MMPL" evidence="8">
    <location>
        <begin position="752"/>
        <end position="1050"/>
    </location>
</feature>
<reference evidence="9 10" key="1">
    <citation type="submission" date="2010-07" db="EMBL/GenBank/DDBJ databases">
        <title>The draft genome of Paenibacillus curdlanolyticus YK9.</title>
        <authorList>
            <consortium name="US DOE Joint Genome Institute (JGI-PGF)"/>
            <person name="Lucas S."/>
            <person name="Copeland A."/>
            <person name="Lapidus A."/>
            <person name="Cheng J.-F."/>
            <person name="Bruce D."/>
            <person name="Goodwin L."/>
            <person name="Pitluck S."/>
            <person name="Land M.L."/>
            <person name="Hauser L."/>
            <person name="Chang Y.-J."/>
            <person name="Jeffries C."/>
            <person name="Anderson I.J."/>
            <person name="Johnson E."/>
            <person name="Loganathan U."/>
            <person name="Mulhopadhyay B."/>
            <person name="Kyrpides N."/>
            <person name="Woyke T.J."/>
        </authorList>
    </citation>
    <scope>NUCLEOTIDE SEQUENCE [LARGE SCALE GENOMIC DNA]</scope>
    <source>
        <strain evidence="9 10">YK9</strain>
    </source>
</reference>
<evidence type="ECO:0000313" key="9">
    <source>
        <dbReference type="EMBL" id="EFM08982.1"/>
    </source>
</evidence>
<evidence type="ECO:0000256" key="2">
    <source>
        <dbReference type="ARBA" id="ARBA00010157"/>
    </source>
</evidence>
<evidence type="ECO:0000259" key="8">
    <source>
        <dbReference type="Pfam" id="PF03176"/>
    </source>
</evidence>
<evidence type="ECO:0000256" key="6">
    <source>
        <dbReference type="ARBA" id="ARBA00023136"/>
    </source>
</evidence>
<evidence type="ECO:0000256" key="4">
    <source>
        <dbReference type="ARBA" id="ARBA00022692"/>
    </source>
</evidence>
<dbReference type="GO" id="GO:0005886">
    <property type="term" value="C:plasma membrane"/>
    <property type="evidence" value="ECO:0007669"/>
    <property type="project" value="UniProtKB-SubCell"/>
</dbReference>
<dbReference type="Pfam" id="PF03176">
    <property type="entry name" value="MMPL"/>
    <property type="match status" value="2"/>
</dbReference>
<dbReference type="STRING" id="717606.PaecuDRAFT_3985"/>
<gene>
    <name evidence="9" type="ORF">PaecuDRAFT_3985</name>
</gene>
<dbReference type="SUPFAM" id="SSF82866">
    <property type="entry name" value="Multidrug efflux transporter AcrB transmembrane domain"/>
    <property type="match status" value="2"/>
</dbReference>